<evidence type="ECO:0000313" key="3">
    <source>
        <dbReference type="Proteomes" id="UP001549291"/>
    </source>
</evidence>
<feature type="region of interest" description="Disordered" evidence="1">
    <location>
        <begin position="206"/>
        <end position="235"/>
    </location>
</feature>
<feature type="compositionally biased region" description="Polar residues" evidence="1">
    <location>
        <begin position="206"/>
        <end position="217"/>
    </location>
</feature>
<accession>A0ABV2RJW0</accession>
<name>A0ABV2RJW0_BRAJP</name>
<evidence type="ECO:0000256" key="1">
    <source>
        <dbReference type="SAM" id="MobiDB-lite"/>
    </source>
</evidence>
<comment type="caution">
    <text evidence="2">The sequence shown here is derived from an EMBL/GenBank/DDBJ whole genome shotgun (WGS) entry which is preliminary data.</text>
</comment>
<keyword evidence="3" id="KW-1185">Reference proteome</keyword>
<gene>
    <name evidence="2" type="ORF">ABIF63_001321</name>
</gene>
<organism evidence="2 3">
    <name type="scientific">Bradyrhizobium japonicum</name>
    <dbReference type="NCBI Taxonomy" id="375"/>
    <lineage>
        <taxon>Bacteria</taxon>
        <taxon>Pseudomonadati</taxon>
        <taxon>Pseudomonadota</taxon>
        <taxon>Alphaproteobacteria</taxon>
        <taxon>Hyphomicrobiales</taxon>
        <taxon>Nitrobacteraceae</taxon>
        <taxon>Bradyrhizobium</taxon>
    </lineage>
</organism>
<reference evidence="2 3" key="1">
    <citation type="submission" date="2024-06" db="EMBL/GenBank/DDBJ databases">
        <title>Genomic Encyclopedia of Type Strains, Phase V (KMG-V): Genome sequencing to study the core and pangenomes of soil and plant-associated prokaryotes.</title>
        <authorList>
            <person name="Whitman W."/>
        </authorList>
    </citation>
    <scope>NUCLEOTIDE SEQUENCE [LARGE SCALE GENOMIC DNA]</scope>
    <source>
        <strain evidence="2 3">USDA 160</strain>
    </source>
</reference>
<dbReference type="EMBL" id="JBEPTQ010000002">
    <property type="protein sequence ID" value="MET4717215.1"/>
    <property type="molecule type" value="Genomic_DNA"/>
</dbReference>
<dbReference type="Proteomes" id="UP001549291">
    <property type="component" value="Unassembled WGS sequence"/>
</dbReference>
<protein>
    <submittedName>
        <fullName evidence="2">Uncharacterized protein</fullName>
    </submittedName>
</protein>
<sequence length="235" mass="26386">MVAATSAVRSRTYSSLLVCRSIGLSFPSNAFLSRHHHVLRGQGAGSFPREKSWPVASEVVCEHVARRSSHGLHSLDPIHQRDLSLLLMPYRVRHETEPRIAGRLPFGMPHGDRTRVVVNELGRLDRRAVRARFEKRLPRVEWRRIMKPDIASWSLAREVRPELRPMRNGTVRTRCGYISRGLASAPKSRGRCCSPGGHRTAVTESFGSALQSGTSGNRGRWRAGIQRTAGSRSRR</sequence>
<evidence type="ECO:0000313" key="2">
    <source>
        <dbReference type="EMBL" id="MET4717215.1"/>
    </source>
</evidence>
<proteinExistence type="predicted"/>